<evidence type="ECO:0000313" key="1">
    <source>
        <dbReference type="EMBL" id="SDE85486.1"/>
    </source>
</evidence>
<dbReference type="EMBL" id="FNAR01000025">
    <property type="protein sequence ID" value="SDE85486.1"/>
    <property type="molecule type" value="Genomic_DNA"/>
</dbReference>
<dbReference type="STRING" id="426756.SAMN04488126_12514"/>
<accession>A0A1G7GBI4</accession>
<sequence>MRQAAKRAGGRWKPERPACEWTYESRRGHSPADDLPALREHAAVCGMAERGRSAPTGGGNADFFRPPQQDCCACCGGLFIFPKKRS</sequence>
<name>A0A1G7GBI4_9BACL</name>
<dbReference type="Proteomes" id="UP000198823">
    <property type="component" value="Unassembled WGS sequence"/>
</dbReference>
<proteinExistence type="predicted"/>
<reference evidence="1 2" key="1">
    <citation type="submission" date="2016-10" db="EMBL/GenBank/DDBJ databases">
        <authorList>
            <person name="de Groot N.N."/>
        </authorList>
    </citation>
    <scope>NUCLEOTIDE SEQUENCE [LARGE SCALE GENOMIC DNA]</scope>
    <source>
        <strain evidence="1 2">CGMCC 1.6762</strain>
    </source>
</reference>
<dbReference type="AlphaFoldDB" id="A0A1G7GBI4"/>
<gene>
    <name evidence="1" type="ORF">SAMN04488126_12514</name>
</gene>
<protein>
    <submittedName>
        <fullName evidence="1">Uncharacterized protein</fullName>
    </submittedName>
</protein>
<evidence type="ECO:0000313" key="2">
    <source>
        <dbReference type="Proteomes" id="UP000198823"/>
    </source>
</evidence>
<organism evidence="1 2">
    <name type="scientific">Bhargavaea beijingensis</name>
    <dbReference type="NCBI Taxonomy" id="426756"/>
    <lineage>
        <taxon>Bacteria</taxon>
        <taxon>Bacillati</taxon>
        <taxon>Bacillota</taxon>
        <taxon>Bacilli</taxon>
        <taxon>Bacillales</taxon>
        <taxon>Caryophanaceae</taxon>
        <taxon>Bhargavaea</taxon>
    </lineage>
</organism>